<protein>
    <submittedName>
        <fullName evidence="1">Uncharacterized protein</fullName>
    </submittedName>
</protein>
<sequence length="203" mass="23632">MKRRPYHNPRWLRKELRKYGSLAMVCRVHGFPEATVAGYLSRHPEVRAEVEDLIQTSRFPVRAQPRDGKQIRLAGLKRYKKAWTVNELQAQGLPFYWDHAWLLEQFRKLRSLEAMGKKYGYKPQTLRRYISRQPELAQQIWALREEMQTERAPLLLHLPPALARELEAAAEEAGSQREVIARAIEREAQKASPRLKARGQAAG</sequence>
<organism evidence="1 2">
    <name type="scientific">Meiothermus granaticius NBRC 107808</name>
    <dbReference type="NCBI Taxonomy" id="1227551"/>
    <lineage>
        <taxon>Bacteria</taxon>
        <taxon>Thermotogati</taxon>
        <taxon>Deinococcota</taxon>
        <taxon>Deinococci</taxon>
        <taxon>Thermales</taxon>
        <taxon>Thermaceae</taxon>
        <taxon>Meiothermus</taxon>
    </lineage>
</organism>
<dbReference type="RefSeq" id="WP_119358373.1">
    <property type="nucleotide sequence ID" value="NZ_BJXM01000029.1"/>
</dbReference>
<name>A0A399F8D1_9DEIN</name>
<dbReference type="OrthoDB" id="34542at2"/>
<dbReference type="AlphaFoldDB" id="A0A399F8D1"/>
<keyword evidence="2" id="KW-1185">Reference proteome</keyword>
<comment type="caution">
    <text evidence="1">The sequence shown here is derived from an EMBL/GenBank/DDBJ whole genome shotgun (WGS) entry which is preliminary data.</text>
</comment>
<dbReference type="EMBL" id="QWLB01000055">
    <property type="protein sequence ID" value="RIH91152.1"/>
    <property type="molecule type" value="Genomic_DNA"/>
</dbReference>
<proteinExistence type="predicted"/>
<gene>
    <name evidence="1" type="ORF">Mgrana_02936</name>
</gene>
<accession>A0A399F8D1</accession>
<reference evidence="1 2" key="1">
    <citation type="submission" date="2018-08" db="EMBL/GenBank/DDBJ databases">
        <title>Meiothermus granaticius genome AF-68 sequencing project.</title>
        <authorList>
            <person name="Da Costa M.S."/>
            <person name="Albuquerque L."/>
            <person name="Raposo P."/>
            <person name="Froufe H.J.C."/>
            <person name="Barroso C.S."/>
            <person name="Egas C."/>
        </authorList>
    </citation>
    <scope>NUCLEOTIDE SEQUENCE [LARGE SCALE GENOMIC DNA]</scope>
    <source>
        <strain evidence="1 2">AF-68</strain>
    </source>
</reference>
<dbReference type="Proteomes" id="UP000266178">
    <property type="component" value="Unassembled WGS sequence"/>
</dbReference>
<evidence type="ECO:0000313" key="1">
    <source>
        <dbReference type="EMBL" id="RIH91152.1"/>
    </source>
</evidence>
<evidence type="ECO:0000313" key="2">
    <source>
        <dbReference type="Proteomes" id="UP000266178"/>
    </source>
</evidence>